<comment type="caution">
    <text evidence="1">The sequence shown here is derived from an EMBL/GenBank/DDBJ whole genome shotgun (WGS) entry which is preliminary data.</text>
</comment>
<reference evidence="1" key="1">
    <citation type="submission" date="2022-07" db="EMBL/GenBank/DDBJ databases">
        <title>Genome Sequence of Lecanicillium saksenae.</title>
        <authorList>
            <person name="Buettner E."/>
        </authorList>
    </citation>
    <scope>NUCLEOTIDE SEQUENCE</scope>
    <source>
        <strain evidence="1">VT-O1</strain>
    </source>
</reference>
<proteinExistence type="predicted"/>
<protein>
    <submittedName>
        <fullName evidence="1">Uncharacterized protein</fullName>
    </submittedName>
</protein>
<evidence type="ECO:0000313" key="1">
    <source>
        <dbReference type="EMBL" id="KAJ3473019.1"/>
    </source>
</evidence>
<dbReference type="Proteomes" id="UP001148737">
    <property type="component" value="Unassembled WGS sequence"/>
</dbReference>
<gene>
    <name evidence="1" type="ORF">NLG97_g10569</name>
</gene>
<accession>A0ACC1QD14</accession>
<keyword evidence="2" id="KW-1185">Reference proteome</keyword>
<sequence length="217" mass="22920">MLFSLSTVAALSAVASAYELPDNLRSLYQAHINGGCQSALSDPFSTGAVYCGDIPNAIFLKGANGEYDNMDIDCDGAKQLGRRFTFGIQDLDANLHSYVVFGNEGANPSFSPQDHGVQPLSVMAVVCNNQVFYGVWGDTNGFTSTGEASLALAKLCFPNDGLNGDSGHDQKDVMYIAFTGDEAVPGRDGAKWSAGSPEEFEDSIKALGDRLVASLPS</sequence>
<dbReference type="EMBL" id="JANAKD010002721">
    <property type="protein sequence ID" value="KAJ3473019.1"/>
    <property type="molecule type" value="Genomic_DNA"/>
</dbReference>
<name>A0ACC1QD14_9HYPO</name>
<organism evidence="1 2">
    <name type="scientific">Lecanicillium saksenae</name>
    <dbReference type="NCBI Taxonomy" id="468837"/>
    <lineage>
        <taxon>Eukaryota</taxon>
        <taxon>Fungi</taxon>
        <taxon>Dikarya</taxon>
        <taxon>Ascomycota</taxon>
        <taxon>Pezizomycotina</taxon>
        <taxon>Sordariomycetes</taxon>
        <taxon>Hypocreomycetidae</taxon>
        <taxon>Hypocreales</taxon>
        <taxon>Cordycipitaceae</taxon>
        <taxon>Lecanicillium</taxon>
    </lineage>
</organism>
<evidence type="ECO:0000313" key="2">
    <source>
        <dbReference type="Proteomes" id="UP001148737"/>
    </source>
</evidence>